<dbReference type="AlphaFoldDB" id="A0AA40IRK2"/>
<protein>
    <recommendedName>
        <fullName evidence="1">YqzN/YkzM domain-containing protein</fullName>
    </recommendedName>
</protein>
<feature type="domain" description="YqzN/YkzM" evidence="1">
    <location>
        <begin position="19"/>
        <end position="69"/>
    </location>
</feature>
<dbReference type="EMBL" id="JENW01000167">
    <property type="protein sequence ID" value="KEI11506.1"/>
    <property type="molecule type" value="Genomic_DNA"/>
</dbReference>
<proteinExistence type="predicted"/>
<keyword evidence="3" id="KW-1185">Reference proteome</keyword>
<dbReference type="InterPro" id="IPR058869">
    <property type="entry name" value="YqzN_YkzM"/>
</dbReference>
<dbReference type="Pfam" id="PF26160">
    <property type="entry name" value="YqzN_YkzM"/>
    <property type="match status" value="1"/>
</dbReference>
<evidence type="ECO:0000313" key="2">
    <source>
        <dbReference type="EMBL" id="KEI11506.1"/>
    </source>
</evidence>
<keyword evidence="2" id="KW-0614">Plasmid</keyword>
<accession>A0AA40IRK2</accession>
<gene>
    <name evidence="2" type="ORF">Z959_p0072</name>
</gene>
<dbReference type="RefSeq" id="WP_039222598.1">
    <property type="nucleotide sequence ID" value="NZ_CM003350.1"/>
</dbReference>
<dbReference type="Proteomes" id="UP000027770">
    <property type="component" value="Plasmid p2Cn27606"/>
</dbReference>
<evidence type="ECO:0000313" key="3">
    <source>
        <dbReference type="Proteomes" id="UP000027770"/>
    </source>
</evidence>
<evidence type="ECO:0000259" key="1">
    <source>
        <dbReference type="Pfam" id="PF26160"/>
    </source>
</evidence>
<geneLocation type="plasmid" evidence="2 3">
    <name>p2Cn27606</name>
</geneLocation>
<reference evidence="3" key="1">
    <citation type="journal article" date="2014" name="PLoS ONE">
        <title>Plasmidome interchange between Clostridium botulinum, Clostridium novyi and Clostridium haemolyticum converts strains of independent lineages into distinctly different pathogens.</title>
        <authorList>
            <person name="Skarin H."/>
            <person name="Segerman B."/>
        </authorList>
    </citation>
    <scope>NUCLEOTIDE SEQUENCE [LARGE SCALE GENOMIC DNA]</scope>
    <source>
        <strain evidence="3">ATCC 27606</strain>
    </source>
</reference>
<comment type="caution">
    <text evidence="2">The sequence shown here is derived from an EMBL/GenBank/DDBJ whole genome shotgun (WGS) entry which is preliminary data.</text>
</comment>
<sequence length="71" mass="8311">MADEEKVTLKKVIKSVEVEKYPIQDLIENCEALTGYKKEVASGALFNCNEKEITKEKFREEIEEFLKREVK</sequence>
<organism evidence="2 3">
    <name type="scientific">Clostridium novyi B str. ATCC 27606</name>
    <dbReference type="NCBI Taxonomy" id="1443123"/>
    <lineage>
        <taxon>Bacteria</taxon>
        <taxon>Bacillati</taxon>
        <taxon>Bacillota</taxon>
        <taxon>Clostridia</taxon>
        <taxon>Eubacteriales</taxon>
        <taxon>Clostridiaceae</taxon>
        <taxon>Clostridium</taxon>
    </lineage>
</organism>
<name>A0AA40IRK2_CLONO</name>